<organism evidence="1 2">
    <name type="scientific">Arthrobotrys flagrans</name>
    <name type="common">Nematode-trapping fungus</name>
    <name type="synonym">Trichothecium flagrans</name>
    <dbReference type="NCBI Taxonomy" id="97331"/>
    <lineage>
        <taxon>Eukaryota</taxon>
        <taxon>Fungi</taxon>
        <taxon>Dikarya</taxon>
        <taxon>Ascomycota</taxon>
        <taxon>Pezizomycotina</taxon>
        <taxon>Orbiliomycetes</taxon>
        <taxon>Orbiliales</taxon>
        <taxon>Orbiliaceae</taxon>
        <taxon>Arthrobotrys</taxon>
    </lineage>
</organism>
<comment type="caution">
    <text evidence="1">The sequence shown here is derived from an EMBL/GenBank/DDBJ whole genome shotgun (WGS) entry which is preliminary data.</text>
</comment>
<sequence>MRALRLNVPSPCASNVGLDLKFWEPELRPVKKPALWADGIKLLDTIFGMKSLRELSLLGNDIPIGYWAEANPNRRVGKGLTLFRSEVVDRGDSDRKSCDRDDLFCSHALDLSTVKRLHFCLGIIYFDDSIPDQIPRYVSRNNNLQSLLAECEQLEEFRSCNLPQFPKFDPSNHCFFRVKDTLRQLRICCCDCRWWYISSKSIQLVHILGEPRYNPADFDSDEEDDDNDLDALLKVPTRVLFLQAKAQQFAKITLPNFLPSLKIVVFSKINYFRDHCHTKRFKGVQGDREEYLPLAYSVEMEDESDIPYGVAEPLSFKEMEEQFPWLYDGIWESEFWDGSRGYRFW</sequence>
<keyword evidence="2" id="KW-1185">Reference proteome</keyword>
<dbReference type="Proteomes" id="UP000283090">
    <property type="component" value="Unassembled WGS sequence"/>
</dbReference>
<evidence type="ECO:0000313" key="2">
    <source>
        <dbReference type="Proteomes" id="UP000283090"/>
    </source>
</evidence>
<dbReference type="AlphaFoldDB" id="A0A436ZTS5"/>
<dbReference type="VEuPathDB" id="FungiDB:DFL_006590"/>
<dbReference type="OrthoDB" id="5284003at2759"/>
<gene>
    <name evidence="1" type="ORF">DFL_006590</name>
</gene>
<dbReference type="RefSeq" id="XP_067487700.1">
    <property type="nucleotide sequence ID" value="XM_067636043.1"/>
</dbReference>
<reference evidence="1 2" key="1">
    <citation type="submission" date="2019-01" db="EMBL/GenBank/DDBJ databases">
        <title>Intercellular communication is required for trap formation in the nematode-trapping fungus Duddingtonia flagrans.</title>
        <authorList>
            <person name="Youssar L."/>
            <person name="Wernet V."/>
            <person name="Hensel N."/>
            <person name="Hildebrandt H.-G."/>
            <person name="Fischer R."/>
        </authorList>
    </citation>
    <scope>NUCLEOTIDE SEQUENCE [LARGE SCALE GENOMIC DNA]</scope>
    <source>
        <strain evidence="1 2">CBS H-5679</strain>
    </source>
</reference>
<protein>
    <submittedName>
        <fullName evidence="1">Uncharacterized protein</fullName>
    </submittedName>
</protein>
<dbReference type="GeneID" id="93588901"/>
<accession>A0A436ZTS5</accession>
<proteinExistence type="predicted"/>
<dbReference type="EMBL" id="SAEB01000009">
    <property type="protein sequence ID" value="RVD82156.1"/>
    <property type="molecule type" value="Genomic_DNA"/>
</dbReference>
<name>A0A436ZTS5_ARTFL</name>
<evidence type="ECO:0000313" key="1">
    <source>
        <dbReference type="EMBL" id="RVD82156.1"/>
    </source>
</evidence>